<dbReference type="InterPro" id="IPR021555">
    <property type="entry name" value="DUF3000"/>
</dbReference>
<dbReference type="AlphaFoldDB" id="A0A852R8N7"/>
<gene>
    <name evidence="1" type="ORF">BJ960_001592</name>
</gene>
<dbReference type="Pfam" id="PF11452">
    <property type="entry name" value="DUF3000"/>
    <property type="match status" value="1"/>
</dbReference>
<name>A0A852R8N7_9MICO</name>
<evidence type="ECO:0008006" key="3">
    <source>
        <dbReference type="Google" id="ProtNLM"/>
    </source>
</evidence>
<dbReference type="EMBL" id="JACCBD010000001">
    <property type="protein sequence ID" value="NYD26789.1"/>
    <property type="molecule type" value="Genomic_DNA"/>
</dbReference>
<keyword evidence="2" id="KW-1185">Reference proteome</keyword>
<accession>A0A852R8N7</accession>
<evidence type="ECO:0000313" key="2">
    <source>
        <dbReference type="Proteomes" id="UP000586095"/>
    </source>
</evidence>
<evidence type="ECO:0000313" key="1">
    <source>
        <dbReference type="EMBL" id="NYD26789.1"/>
    </source>
</evidence>
<reference evidence="1 2" key="1">
    <citation type="submission" date="2020-07" db="EMBL/GenBank/DDBJ databases">
        <title>Sequencing the genomes of 1000 actinobacteria strains.</title>
        <authorList>
            <person name="Klenk H.-P."/>
        </authorList>
    </citation>
    <scope>NUCLEOTIDE SEQUENCE [LARGE SCALE GENOMIC DNA]</scope>
    <source>
        <strain evidence="1 2">DSM 17380</strain>
    </source>
</reference>
<dbReference type="Proteomes" id="UP000586095">
    <property type="component" value="Unassembled WGS sequence"/>
</dbReference>
<comment type="caution">
    <text evidence="1">The sequence shown here is derived from an EMBL/GenBank/DDBJ whole genome shotgun (WGS) entry which is preliminary data.</text>
</comment>
<dbReference type="RefSeq" id="WP_121072076.1">
    <property type="nucleotide sequence ID" value="NZ_BAAALZ010000001.1"/>
</dbReference>
<organism evidence="1 2">
    <name type="scientific">Leucobacter aridicollis</name>
    <dbReference type="NCBI Taxonomy" id="283878"/>
    <lineage>
        <taxon>Bacteria</taxon>
        <taxon>Bacillati</taxon>
        <taxon>Actinomycetota</taxon>
        <taxon>Actinomycetes</taxon>
        <taxon>Micrococcales</taxon>
        <taxon>Microbacteriaceae</taxon>
        <taxon>Leucobacter</taxon>
    </lineage>
</organism>
<sequence length="206" mass="21901">MSTPSTAAPAVFVSAANVLRGASLRQDLAVREIPPPERIAPHSVAFAAGVREGTGPDPESVLDSPAGAGRFVLMHDPDAVDEWGGDFRIVCYAQAPLELEIGVDPFISDVAWSWLTDALDSRSAQYTYISGTATKVLSSSFGALEARGDGAQIELRASWTLLGEDFASHIEAWSELLCLLAGLPNEEGVASLTQHRVRAQRSANNI</sequence>
<proteinExistence type="predicted"/>
<protein>
    <recommendedName>
        <fullName evidence="3">DUF3000 domain-containing protein</fullName>
    </recommendedName>
</protein>